<proteinExistence type="predicted"/>
<feature type="domain" description="CBU-0592-like" evidence="2">
    <location>
        <begin position="16"/>
        <end position="85"/>
    </location>
</feature>
<feature type="transmembrane region" description="Helical" evidence="1">
    <location>
        <begin position="22"/>
        <end position="46"/>
    </location>
</feature>
<name>A0ABW0MBB7_9BURK</name>
<dbReference type="Pfam" id="PF26604">
    <property type="entry name" value="CBU_0592"/>
    <property type="match status" value="1"/>
</dbReference>
<keyword evidence="1" id="KW-1133">Transmembrane helix</keyword>
<dbReference type="InterPro" id="IPR058058">
    <property type="entry name" value="CBU_0592-like"/>
</dbReference>
<organism evidence="3 4">
    <name type="scientific">Paraherbaspirillum soli</name>
    <dbReference type="NCBI Taxonomy" id="631222"/>
    <lineage>
        <taxon>Bacteria</taxon>
        <taxon>Pseudomonadati</taxon>
        <taxon>Pseudomonadota</taxon>
        <taxon>Betaproteobacteria</taxon>
        <taxon>Burkholderiales</taxon>
        <taxon>Oxalobacteraceae</taxon>
        <taxon>Paraherbaspirillum</taxon>
    </lineage>
</organism>
<comment type="caution">
    <text evidence="3">The sequence shown here is derived from an EMBL/GenBank/DDBJ whole genome shotgun (WGS) entry which is preliminary data.</text>
</comment>
<reference evidence="4" key="1">
    <citation type="journal article" date="2019" name="Int. J. Syst. Evol. Microbiol.">
        <title>The Global Catalogue of Microorganisms (GCM) 10K type strain sequencing project: providing services to taxonomists for standard genome sequencing and annotation.</title>
        <authorList>
            <consortium name="The Broad Institute Genomics Platform"/>
            <consortium name="The Broad Institute Genome Sequencing Center for Infectious Disease"/>
            <person name="Wu L."/>
            <person name="Ma J."/>
        </authorList>
    </citation>
    <scope>NUCLEOTIDE SEQUENCE [LARGE SCALE GENOMIC DNA]</scope>
    <source>
        <strain evidence="4">JCM 17066</strain>
    </source>
</reference>
<dbReference type="EMBL" id="JBHSMT010000014">
    <property type="protein sequence ID" value="MFC5474527.1"/>
    <property type="molecule type" value="Genomic_DNA"/>
</dbReference>
<evidence type="ECO:0000259" key="2">
    <source>
        <dbReference type="Pfam" id="PF26604"/>
    </source>
</evidence>
<keyword evidence="4" id="KW-1185">Reference proteome</keyword>
<protein>
    <recommendedName>
        <fullName evidence="2">CBU-0592-like domain-containing protein</fullName>
    </recommendedName>
</protein>
<evidence type="ECO:0000256" key="1">
    <source>
        <dbReference type="SAM" id="Phobius"/>
    </source>
</evidence>
<feature type="transmembrane region" description="Helical" evidence="1">
    <location>
        <begin position="66"/>
        <end position="86"/>
    </location>
</feature>
<evidence type="ECO:0000313" key="3">
    <source>
        <dbReference type="EMBL" id="MFC5474527.1"/>
    </source>
</evidence>
<sequence length="90" mass="10237">MSIGIINAFVVKYMRTIEMVGVLMRVFSFSLVSWLGPDSPFLFVWIFNTVDATMLSWCSVLKRDNAYSVLNVFWIMVGVIGILRAGNMIH</sequence>
<accession>A0ABW0MBB7</accession>
<keyword evidence="1" id="KW-0472">Membrane</keyword>
<dbReference type="Proteomes" id="UP001596045">
    <property type="component" value="Unassembled WGS sequence"/>
</dbReference>
<keyword evidence="1" id="KW-0812">Transmembrane</keyword>
<dbReference type="RefSeq" id="WP_378997630.1">
    <property type="nucleotide sequence ID" value="NZ_JBHSMT010000014.1"/>
</dbReference>
<gene>
    <name evidence="3" type="ORF">ACFPM8_11225</name>
</gene>
<evidence type="ECO:0000313" key="4">
    <source>
        <dbReference type="Proteomes" id="UP001596045"/>
    </source>
</evidence>